<evidence type="ECO:0000256" key="1">
    <source>
        <dbReference type="SAM" id="MobiDB-lite"/>
    </source>
</evidence>
<feature type="region of interest" description="Disordered" evidence="1">
    <location>
        <begin position="1"/>
        <end position="27"/>
    </location>
</feature>
<dbReference type="EMBL" id="BPLR01000923">
    <property type="protein sequence ID" value="GIY98402.1"/>
    <property type="molecule type" value="Genomic_DNA"/>
</dbReference>
<protein>
    <submittedName>
        <fullName evidence="2">Uncharacterized protein</fullName>
    </submittedName>
</protein>
<dbReference type="AlphaFoldDB" id="A0AAV4XUJ3"/>
<dbReference type="Proteomes" id="UP001054945">
    <property type="component" value="Unassembled WGS sequence"/>
</dbReference>
<name>A0AAV4XUJ3_CAEEX</name>
<evidence type="ECO:0000313" key="2">
    <source>
        <dbReference type="EMBL" id="GIY98402.1"/>
    </source>
</evidence>
<sequence length="94" mass="10331">MQQRPLPIQLPLHIPQDMTTAPKGSGGSIPFLRAFPRHAPSAAHQTECSPGRRPLTSTPEGYPFSRCAKGNLLGEGETHADYFCLTSSFFFGWE</sequence>
<evidence type="ECO:0000313" key="3">
    <source>
        <dbReference type="Proteomes" id="UP001054945"/>
    </source>
</evidence>
<reference evidence="2 3" key="1">
    <citation type="submission" date="2021-06" db="EMBL/GenBank/DDBJ databases">
        <title>Caerostris extrusa draft genome.</title>
        <authorList>
            <person name="Kono N."/>
            <person name="Arakawa K."/>
        </authorList>
    </citation>
    <scope>NUCLEOTIDE SEQUENCE [LARGE SCALE GENOMIC DNA]</scope>
</reference>
<comment type="caution">
    <text evidence="2">The sequence shown here is derived from an EMBL/GenBank/DDBJ whole genome shotgun (WGS) entry which is preliminary data.</text>
</comment>
<accession>A0AAV4XUJ3</accession>
<proteinExistence type="predicted"/>
<feature type="compositionally biased region" description="Low complexity" evidence="1">
    <location>
        <begin position="1"/>
        <end position="16"/>
    </location>
</feature>
<organism evidence="2 3">
    <name type="scientific">Caerostris extrusa</name>
    <name type="common">Bark spider</name>
    <name type="synonym">Caerostris bankana</name>
    <dbReference type="NCBI Taxonomy" id="172846"/>
    <lineage>
        <taxon>Eukaryota</taxon>
        <taxon>Metazoa</taxon>
        <taxon>Ecdysozoa</taxon>
        <taxon>Arthropoda</taxon>
        <taxon>Chelicerata</taxon>
        <taxon>Arachnida</taxon>
        <taxon>Araneae</taxon>
        <taxon>Araneomorphae</taxon>
        <taxon>Entelegynae</taxon>
        <taxon>Araneoidea</taxon>
        <taxon>Araneidae</taxon>
        <taxon>Caerostris</taxon>
    </lineage>
</organism>
<keyword evidence="3" id="KW-1185">Reference proteome</keyword>
<gene>
    <name evidence="2" type="ORF">CEXT_260631</name>
</gene>